<dbReference type="Proteomes" id="UP000198217">
    <property type="component" value="Chromosome I"/>
</dbReference>
<dbReference type="AlphaFoldDB" id="A0A1C5IJU4"/>
<proteinExistence type="predicted"/>
<evidence type="ECO:0000313" key="3">
    <source>
        <dbReference type="Proteomes" id="UP000198217"/>
    </source>
</evidence>
<evidence type="ECO:0000313" key="2">
    <source>
        <dbReference type="EMBL" id="SCG58383.1"/>
    </source>
</evidence>
<name>A0A1C5IJU4_9ACTN</name>
<evidence type="ECO:0000256" key="1">
    <source>
        <dbReference type="SAM" id="MobiDB-lite"/>
    </source>
</evidence>
<dbReference type="InterPro" id="IPR025855">
    <property type="entry name" value="Replic_Relax"/>
</dbReference>
<reference evidence="2 3" key="1">
    <citation type="submission" date="2016-06" db="EMBL/GenBank/DDBJ databases">
        <authorList>
            <person name="Kjaerup R.B."/>
            <person name="Dalgaard T.S."/>
            <person name="Juul-Madsen H.R."/>
        </authorList>
    </citation>
    <scope>NUCLEOTIDE SEQUENCE [LARGE SCALE GENOMIC DNA]</scope>
    <source>
        <strain evidence="2 3">DSM 43904</strain>
    </source>
</reference>
<dbReference type="Pfam" id="PF13814">
    <property type="entry name" value="Replic_Relax"/>
    <property type="match status" value="1"/>
</dbReference>
<accession>A0A1C5IJU4</accession>
<dbReference type="RefSeq" id="WP_088994674.1">
    <property type="nucleotide sequence ID" value="NZ_LT607750.1"/>
</dbReference>
<feature type="region of interest" description="Disordered" evidence="1">
    <location>
        <begin position="262"/>
        <end position="305"/>
    </location>
</feature>
<keyword evidence="3" id="KW-1185">Reference proteome</keyword>
<organism evidence="2 3">
    <name type="scientific">Micromonospora echinaurantiaca</name>
    <dbReference type="NCBI Taxonomy" id="47857"/>
    <lineage>
        <taxon>Bacteria</taxon>
        <taxon>Bacillati</taxon>
        <taxon>Actinomycetota</taxon>
        <taxon>Actinomycetes</taxon>
        <taxon>Micromonosporales</taxon>
        <taxon>Micromonosporaceae</taxon>
        <taxon>Micromonospora</taxon>
    </lineage>
</organism>
<sequence length="305" mass="34264">MPQSRAASLLAIYPHITSRDRRLLQLLDDHQVLTTDQIHRMLFHARRTCQIRLGELHGLGLLDRFRFARDGGGSYPWHWTLGHNGHRFQAAAHQRPEPTVRTSRQSVQRLSANPHLAHLLTANEFFVQLTAYARQHPGVRLDRWWSESLTTKQFRTITADGHGLWSVGDTTVGFFLEADTGTEPLGRVVAKLDRYAQLIRRGGPRYPVLFWLGSEHREEHLHRLLPGEHGDVPVATATHTSDPADAAWLPVGATGRVRLAELPSDHGQPLADNPNYDDGGLRLLTDPDCRTASSGTAGHRHDRHS</sequence>
<protein>
    <submittedName>
        <fullName evidence="2">Replication-relaxation</fullName>
    </submittedName>
</protein>
<gene>
    <name evidence="2" type="ORF">GA0070609_3444</name>
</gene>
<dbReference type="EMBL" id="LT607750">
    <property type="protein sequence ID" value="SCG58383.1"/>
    <property type="molecule type" value="Genomic_DNA"/>
</dbReference>